<dbReference type="STRING" id="128403.WA1_47485"/>
<dbReference type="Proteomes" id="UP000076925">
    <property type="component" value="Unassembled WGS sequence"/>
</dbReference>
<organism evidence="1 2">
    <name type="scientific">Scytonema hofmannii PCC 7110</name>
    <dbReference type="NCBI Taxonomy" id="128403"/>
    <lineage>
        <taxon>Bacteria</taxon>
        <taxon>Bacillati</taxon>
        <taxon>Cyanobacteriota</taxon>
        <taxon>Cyanophyceae</taxon>
        <taxon>Nostocales</taxon>
        <taxon>Scytonemataceae</taxon>
        <taxon>Scytonema</taxon>
    </lineage>
</organism>
<dbReference type="RefSeq" id="WP_017747538.1">
    <property type="nucleotide sequence ID" value="NZ_KQ976354.1"/>
</dbReference>
<dbReference type="OrthoDB" id="134981at2"/>
<protein>
    <submittedName>
        <fullName evidence="1">Uncharacterized protein</fullName>
    </submittedName>
</protein>
<dbReference type="EMBL" id="ANNX02000047">
    <property type="protein sequence ID" value="KYC37266.1"/>
    <property type="molecule type" value="Genomic_DNA"/>
</dbReference>
<reference evidence="1 2" key="1">
    <citation type="journal article" date="2013" name="Genome Biol. Evol.">
        <title>Genomes of Stigonematalean cyanobacteria (subsection V) and the evolution of oxygenic photosynthesis from prokaryotes to plastids.</title>
        <authorList>
            <person name="Dagan T."/>
            <person name="Roettger M."/>
            <person name="Stucken K."/>
            <person name="Landan G."/>
            <person name="Koch R."/>
            <person name="Major P."/>
            <person name="Gould S.B."/>
            <person name="Goremykin V.V."/>
            <person name="Rippka R."/>
            <person name="Tandeau de Marsac N."/>
            <person name="Gugger M."/>
            <person name="Lockhart P.J."/>
            <person name="Allen J.F."/>
            <person name="Brune I."/>
            <person name="Maus I."/>
            <person name="Puhler A."/>
            <person name="Martin W.F."/>
        </authorList>
    </citation>
    <scope>NUCLEOTIDE SEQUENCE [LARGE SCALE GENOMIC DNA]</scope>
    <source>
        <strain evidence="1 2">PCC 7110</strain>
    </source>
</reference>
<dbReference type="InterPro" id="IPR045392">
    <property type="entry name" value="DUF6519"/>
</dbReference>
<dbReference type="PROSITE" id="PS50096">
    <property type="entry name" value="IQ"/>
    <property type="match status" value="1"/>
</dbReference>
<dbReference type="AlphaFoldDB" id="A0A139WXV9"/>
<proteinExistence type="predicted"/>
<name>A0A139WXV9_9CYAN</name>
<evidence type="ECO:0000313" key="2">
    <source>
        <dbReference type="Proteomes" id="UP000076925"/>
    </source>
</evidence>
<gene>
    <name evidence="1" type="ORF">WA1_47485</name>
</gene>
<dbReference type="Pfam" id="PF20129">
    <property type="entry name" value="DUF6519"/>
    <property type="match status" value="3"/>
</dbReference>
<comment type="caution">
    <text evidence="1">The sequence shown here is derived from an EMBL/GenBank/DDBJ whole genome shotgun (WGS) entry which is preliminary data.</text>
</comment>
<keyword evidence="2" id="KW-1185">Reference proteome</keyword>
<evidence type="ECO:0000313" key="1">
    <source>
        <dbReference type="EMBL" id="KYC37266.1"/>
    </source>
</evidence>
<sequence>MQGEFRGDFTRNTFNPHKQFLRVLMQQGRVQLDADWNEQVAIFLHYLQTLAADLIGPHGGPVEKMGFLTIAADPLKFDFIISSGHYYVNGLLCASEAVDVPILEIMNGRQVKIATQSDKNIFLKKGQYIYLIQDNPNQDNRNQDDLRIIVQITEVIKELDRWLLTFSPVFPIDDDELQKVSKIRQIITYQTQFNYPVEDREKLKRGNYLVYLDAWERHISCVEDESDVIPSIREVALGGSDTATRSRLVWQVKVKEINQNLDELGEYASTVKNNYSSFLQELGEVVEHSGTGTGKLIAKAQELNSDSGEPCIIAPKAHYRGAENQLYRVEIHKSSKDGQATFKWSRENSSVIFPIIAPVTVGTASTVTVTLAHLGRDSRFSLSEGNWVEIVDDDYILQNRAEPLFKVTSIDRVNFTVTLTRTEIPNSTVGGYLEKHPYLRRWDQKFSTNNQNDFTHGTQIVEENKWIVLEDRVQIQFPALEKQQPPTYRTGDYWLIPARTATGDVEWAGSVNNPKALSPHGIAHHYAPLAVISVDGEGQITSGYYDCRRQLTELWRIKSDNE</sequence>
<accession>A0A139WXV9</accession>